<name>A0ACB8AVK4_9AGAM</name>
<sequence>MHAALRAILYAAVDKHPPMDDSKSAKAMVPLAKRPHPPFITEEHPAKHQKSAAFSLPMPSTYTTYALCLLLTFNLVLKMMVARGGKKAPDGHNGQDHSQQRAVKTKGKNTVPAVTEPSDTSLRRSSRGTRGQGGALAQLKAIKEVVKLLYYKYFGARQSMLYKETDNKGTYGGGITGSEDRRQRRRNGDVCAYARDMTEVQTRPVLPAKRTAAQVTRNKQTLNPMAPPVKPKRGRKTTSTQKHPTQELLASPTTEVESRFQEADPGSHFGFRLPEPSSSCPLTDTQNDMRCLLRMVFNMFSDNYTEHYPPRLAVQTNTNG</sequence>
<accession>A0ACB8AVK4</accession>
<dbReference type="EMBL" id="MU267158">
    <property type="protein sequence ID" value="KAH7917255.1"/>
    <property type="molecule type" value="Genomic_DNA"/>
</dbReference>
<comment type="caution">
    <text evidence="1">The sequence shown here is derived from an EMBL/GenBank/DDBJ whole genome shotgun (WGS) entry which is preliminary data.</text>
</comment>
<evidence type="ECO:0000313" key="2">
    <source>
        <dbReference type="Proteomes" id="UP000790709"/>
    </source>
</evidence>
<organism evidence="1 2">
    <name type="scientific">Leucogyrophana mollusca</name>
    <dbReference type="NCBI Taxonomy" id="85980"/>
    <lineage>
        <taxon>Eukaryota</taxon>
        <taxon>Fungi</taxon>
        <taxon>Dikarya</taxon>
        <taxon>Basidiomycota</taxon>
        <taxon>Agaricomycotina</taxon>
        <taxon>Agaricomycetes</taxon>
        <taxon>Agaricomycetidae</taxon>
        <taxon>Boletales</taxon>
        <taxon>Boletales incertae sedis</taxon>
        <taxon>Leucogyrophana</taxon>
    </lineage>
</organism>
<evidence type="ECO:0000313" key="1">
    <source>
        <dbReference type="EMBL" id="KAH7917255.1"/>
    </source>
</evidence>
<reference evidence="1" key="1">
    <citation type="journal article" date="2021" name="New Phytol.">
        <title>Evolutionary innovations through gain and loss of genes in the ectomycorrhizal Boletales.</title>
        <authorList>
            <person name="Wu G."/>
            <person name="Miyauchi S."/>
            <person name="Morin E."/>
            <person name="Kuo A."/>
            <person name="Drula E."/>
            <person name="Varga T."/>
            <person name="Kohler A."/>
            <person name="Feng B."/>
            <person name="Cao Y."/>
            <person name="Lipzen A."/>
            <person name="Daum C."/>
            <person name="Hundley H."/>
            <person name="Pangilinan J."/>
            <person name="Johnson J."/>
            <person name="Barry K."/>
            <person name="LaButti K."/>
            <person name="Ng V."/>
            <person name="Ahrendt S."/>
            <person name="Min B."/>
            <person name="Choi I.G."/>
            <person name="Park H."/>
            <person name="Plett J.M."/>
            <person name="Magnuson J."/>
            <person name="Spatafora J.W."/>
            <person name="Nagy L.G."/>
            <person name="Henrissat B."/>
            <person name="Grigoriev I.V."/>
            <person name="Yang Z.L."/>
            <person name="Xu J."/>
            <person name="Martin F.M."/>
        </authorList>
    </citation>
    <scope>NUCLEOTIDE SEQUENCE</scope>
    <source>
        <strain evidence="1">KUC20120723A-06</strain>
    </source>
</reference>
<proteinExistence type="predicted"/>
<protein>
    <submittedName>
        <fullName evidence="1">Uncharacterized protein</fullName>
    </submittedName>
</protein>
<gene>
    <name evidence="1" type="ORF">BV22DRAFT_1052565</name>
</gene>
<dbReference type="Proteomes" id="UP000790709">
    <property type="component" value="Unassembled WGS sequence"/>
</dbReference>
<keyword evidence="2" id="KW-1185">Reference proteome</keyword>